<sequence length="359" mass="39247">MHPLNDMGQLLNLSAYQSRARSLLDPAIWQYLEHGASEEISLRANRTAFNNWDIPTRPLTNVNGGHTRQTLYGQELAHPILLAPIAYQRLFHEQGESASALAACAQGGQLLVSSLASQPLEYIAETSDSNLWFQLYWQGERERTLRLLRRAEAAGYCAIVFTIDAPVKQATLVLPAHIHSVNLESIPPYSAIKSDQSQVFDGWMAHAPTWDDVSWLRQQTQLPLILKGIIHPDDADTALKLGCDGIIVSNHGGRVLDGTPASLTMLPIISQRIAGQIPILFDSGIRNGRDIFKALALGASAVLIGRPYIWGLASAGAMGVAHILRLMRDELEMTMALSGCATLSDINSSKLFSNPSNQP</sequence>
<evidence type="ECO:0000256" key="3">
    <source>
        <dbReference type="ARBA" id="ARBA00022643"/>
    </source>
</evidence>
<feature type="binding site" evidence="7">
    <location>
        <position position="31"/>
    </location>
    <ligand>
        <name>glyoxylate</name>
        <dbReference type="ChEBI" id="CHEBI:36655"/>
    </ligand>
</feature>
<dbReference type="Proteomes" id="UP000463939">
    <property type="component" value="Chromosome"/>
</dbReference>
<evidence type="ECO:0000313" key="10">
    <source>
        <dbReference type="Proteomes" id="UP000463939"/>
    </source>
</evidence>
<feature type="binding site" evidence="7">
    <location>
        <position position="251"/>
    </location>
    <ligand>
        <name>glyoxylate</name>
        <dbReference type="ChEBI" id="CHEBI:36655"/>
    </ligand>
</feature>
<feature type="binding site" evidence="7">
    <location>
        <position position="134"/>
    </location>
    <ligand>
        <name>FMN</name>
        <dbReference type="ChEBI" id="CHEBI:58210"/>
    </ligand>
</feature>
<reference evidence="10" key="1">
    <citation type="submission" date="2019-11" db="EMBL/GenBank/DDBJ databases">
        <title>Isolation and characterization of a novel species in the genus Sulfuriferula.</title>
        <authorList>
            <person name="Mochizuki J."/>
            <person name="Kojima H."/>
            <person name="Fukui M."/>
        </authorList>
    </citation>
    <scope>NUCLEOTIDE SEQUENCE [LARGE SCALE GENOMIC DNA]</scope>
    <source>
        <strain evidence="10">SGTM</strain>
    </source>
</reference>
<accession>A0A809RKH5</accession>
<proteinExistence type="inferred from homology"/>
<dbReference type="PANTHER" id="PTHR10578">
    <property type="entry name" value="S -2-HYDROXY-ACID OXIDASE-RELATED"/>
    <property type="match status" value="1"/>
</dbReference>
<feature type="domain" description="FMN hydroxy acid dehydrogenase" evidence="8">
    <location>
        <begin position="5"/>
        <end position="356"/>
    </location>
</feature>
<dbReference type="Pfam" id="PF01070">
    <property type="entry name" value="FMN_dh"/>
    <property type="match status" value="1"/>
</dbReference>
<dbReference type="CDD" id="cd02809">
    <property type="entry name" value="alpha_hydroxyacid_oxid_FMN"/>
    <property type="match status" value="1"/>
</dbReference>
<feature type="binding site" evidence="7">
    <location>
        <position position="249"/>
    </location>
    <ligand>
        <name>FMN</name>
        <dbReference type="ChEBI" id="CHEBI:58210"/>
    </ligand>
</feature>
<name>A0A809RKH5_9PROT</name>
<feature type="binding site" evidence="7">
    <location>
        <position position="136"/>
    </location>
    <ligand>
        <name>glyoxylate</name>
        <dbReference type="ChEBI" id="CHEBI:36655"/>
    </ligand>
</feature>
<dbReference type="InterPro" id="IPR037396">
    <property type="entry name" value="FMN_HAD"/>
</dbReference>
<dbReference type="AlphaFoldDB" id="A0A809RKH5"/>
<evidence type="ECO:0000256" key="2">
    <source>
        <dbReference type="ARBA" id="ARBA00022630"/>
    </source>
</evidence>
<dbReference type="InterPro" id="IPR013785">
    <property type="entry name" value="Aldolase_TIM"/>
</dbReference>
<protein>
    <submittedName>
        <fullName evidence="9">Alpha-hydroxy-acid oxidizing enzyme</fullName>
    </submittedName>
</protein>
<dbReference type="PANTHER" id="PTHR10578:SF143">
    <property type="entry name" value="FMN-DEPENDENT ALPHA-HYDROXY ACID DEHYDROGENASE PB1A11.03"/>
    <property type="match status" value="1"/>
</dbReference>
<feature type="binding site" evidence="7">
    <location>
        <begin position="84"/>
        <end position="86"/>
    </location>
    <ligand>
        <name>FMN</name>
        <dbReference type="ChEBI" id="CHEBI:58210"/>
    </ligand>
</feature>
<evidence type="ECO:0000256" key="7">
    <source>
        <dbReference type="PIRSR" id="PIRSR000138-2"/>
    </source>
</evidence>
<dbReference type="Gene3D" id="3.20.20.70">
    <property type="entry name" value="Aldolase class I"/>
    <property type="match status" value="1"/>
</dbReference>
<feature type="binding site" evidence="7">
    <location>
        <position position="254"/>
    </location>
    <ligand>
        <name>glyoxylate</name>
        <dbReference type="ChEBI" id="CHEBI:36655"/>
    </ligand>
</feature>
<dbReference type="RefSeq" id="WP_232525961.1">
    <property type="nucleotide sequence ID" value="NZ_AP021881.1"/>
</dbReference>
<dbReference type="InterPro" id="IPR012133">
    <property type="entry name" value="Alpha-hydoxy_acid_DH_FMN"/>
</dbReference>
<feature type="binding site" evidence="7">
    <location>
        <begin position="282"/>
        <end position="286"/>
    </location>
    <ligand>
        <name>FMN</name>
        <dbReference type="ChEBI" id="CHEBI:58210"/>
    </ligand>
</feature>
<evidence type="ECO:0000256" key="4">
    <source>
        <dbReference type="ARBA" id="ARBA00023002"/>
    </source>
</evidence>
<organism evidence="9 10">
    <name type="scientific">Sulfuriferula nivalis</name>
    <dbReference type="NCBI Taxonomy" id="2675298"/>
    <lineage>
        <taxon>Bacteria</taxon>
        <taxon>Pseudomonadati</taxon>
        <taxon>Pseudomonadota</taxon>
        <taxon>Betaproteobacteria</taxon>
        <taxon>Nitrosomonadales</taxon>
        <taxon>Sulfuricellaceae</taxon>
        <taxon>Sulfuriferula</taxon>
    </lineage>
</organism>
<dbReference type="SUPFAM" id="SSF51395">
    <property type="entry name" value="FMN-linked oxidoreductases"/>
    <property type="match status" value="1"/>
</dbReference>
<keyword evidence="4" id="KW-0560">Oxidoreductase</keyword>
<evidence type="ECO:0000259" key="8">
    <source>
        <dbReference type="PROSITE" id="PS51349"/>
    </source>
</evidence>
<dbReference type="GO" id="GO:0016614">
    <property type="term" value="F:oxidoreductase activity, acting on CH-OH group of donors"/>
    <property type="evidence" value="ECO:0007669"/>
    <property type="project" value="UniProtKB-ARBA"/>
</dbReference>
<dbReference type="GO" id="GO:0010181">
    <property type="term" value="F:FMN binding"/>
    <property type="evidence" value="ECO:0007669"/>
    <property type="project" value="InterPro"/>
</dbReference>
<evidence type="ECO:0000256" key="6">
    <source>
        <dbReference type="PIRSR" id="PIRSR000138-1"/>
    </source>
</evidence>
<keyword evidence="3 7" id="KW-0288">FMN</keyword>
<feature type="binding site" evidence="7">
    <location>
        <position position="162"/>
    </location>
    <ligand>
        <name>FMN</name>
        <dbReference type="ChEBI" id="CHEBI:58210"/>
    </ligand>
</feature>
<gene>
    <name evidence="9" type="ORF">SFSGTM_20120</name>
</gene>
<dbReference type="FunFam" id="3.20.20.70:FF:000029">
    <property type="entry name" value="L-lactate dehydrogenase"/>
    <property type="match status" value="1"/>
</dbReference>
<feature type="binding site" evidence="7">
    <location>
        <position position="227"/>
    </location>
    <ligand>
        <name>FMN</name>
        <dbReference type="ChEBI" id="CHEBI:58210"/>
    </ligand>
</feature>
<dbReference type="PROSITE" id="PS51349">
    <property type="entry name" value="FMN_HYDROXY_ACID_DH_2"/>
    <property type="match status" value="1"/>
</dbReference>
<feature type="binding site" evidence="7">
    <location>
        <position position="113"/>
    </location>
    <ligand>
        <name>FMN</name>
        <dbReference type="ChEBI" id="CHEBI:58210"/>
    </ligand>
</feature>
<keyword evidence="2 7" id="KW-0285">Flavoprotein</keyword>
<evidence type="ECO:0000256" key="5">
    <source>
        <dbReference type="ARBA" id="ARBA00024042"/>
    </source>
</evidence>
<dbReference type="InterPro" id="IPR000262">
    <property type="entry name" value="FMN-dep_DH"/>
</dbReference>
<dbReference type="EMBL" id="AP021881">
    <property type="protein sequence ID" value="BBP01304.1"/>
    <property type="molecule type" value="Genomic_DNA"/>
</dbReference>
<comment type="cofactor">
    <cofactor evidence="1">
        <name>FMN</name>
        <dbReference type="ChEBI" id="CHEBI:58210"/>
    </cofactor>
</comment>
<evidence type="ECO:0000256" key="1">
    <source>
        <dbReference type="ARBA" id="ARBA00001917"/>
    </source>
</evidence>
<feature type="binding site" evidence="7">
    <location>
        <begin position="305"/>
        <end position="306"/>
    </location>
    <ligand>
        <name>FMN</name>
        <dbReference type="ChEBI" id="CHEBI:58210"/>
    </ligand>
</feature>
<dbReference type="KEGG" id="sniv:SFSGTM_20120"/>
<comment type="similarity">
    <text evidence="5">Belongs to the FMN-dependent alpha-hydroxy acid dehydrogenase family.</text>
</comment>
<keyword evidence="10" id="KW-1185">Reference proteome</keyword>
<evidence type="ECO:0000313" key="9">
    <source>
        <dbReference type="EMBL" id="BBP01304.1"/>
    </source>
</evidence>
<feature type="active site" description="Proton acceptor" evidence="6">
    <location>
        <position position="251"/>
    </location>
</feature>
<dbReference type="PIRSF" id="PIRSF000138">
    <property type="entry name" value="Al-hdrx_acd_dh"/>
    <property type="match status" value="1"/>
</dbReference>